<dbReference type="InterPro" id="IPR004888">
    <property type="entry name" value="Glycoside_hydrolase_63"/>
</dbReference>
<proteinExistence type="predicted"/>
<evidence type="ECO:0000313" key="3">
    <source>
        <dbReference type="Proteomes" id="UP000667802"/>
    </source>
</evidence>
<gene>
    <name evidence="2" type="ORF">G7B40_002675</name>
</gene>
<organism evidence="2 3">
    <name type="scientific">Aetokthonos hydrillicola Thurmond2011</name>
    <dbReference type="NCBI Taxonomy" id="2712845"/>
    <lineage>
        <taxon>Bacteria</taxon>
        <taxon>Bacillati</taxon>
        <taxon>Cyanobacteriota</taxon>
        <taxon>Cyanophyceae</taxon>
        <taxon>Nostocales</taxon>
        <taxon>Hapalosiphonaceae</taxon>
        <taxon>Aetokthonos</taxon>
    </lineage>
</organism>
<keyword evidence="3" id="KW-1185">Reference proteome</keyword>
<dbReference type="InterPro" id="IPR008928">
    <property type="entry name" value="6-hairpin_glycosidase_sf"/>
</dbReference>
<dbReference type="Proteomes" id="UP000667802">
    <property type="component" value="Unassembled WGS sequence"/>
</dbReference>
<sequence length="883" mass="102754">MTEEEARLAADRERRAYWKKWGPFLSDRQWGTVREDYSPDGTAWDFFPHDHARSRAYRWGEDGIAGISDNHQRLCFAIALWNGEDAILKERLFGLTGTEGNHGEDVKEYYFYLDNTPTHSYMKYLYKYPQAAFPYTQLVEENRRRGRQSLEFELIDTGIFADDRYFDIFVEYAKVSPEDILIQISAVNRGPEAKTLHLLPTLWFRNTWAWDFNQHKPWLKISQSNSNWNTIEAYHPSLGTRWLYCNGTPELLFTENETNNKRLFQVDNCSPYVKDGINNYVVNGQKADVNSNRIGTKTSARYELQIGAGETKIVRLRLSDSQNLTEPFGTEFDIVWQQRQREADEFYHRICPFPIAEDKRNVQRQAFAGMLWSKQFYYYVIQEWLKGDPATPPPPQSRLLGRNHEWFHVFNDDILSIPDKWEYPWFAAWDLAFHVIPFAMIDPDFAKLQLSRLTREWYMHPNGQLPAYEWAFGDVNPPVHAWAAWQVYQIEQKIYGHADKKFLEQVFQKLLLNFTWWVNRKDFSGKNIFQGGFLGMDNIGVFDRSNQLPTGGYLQQADGTSWMAMYCLDMLTIALELAKENSAYEDIASKFFEHFLYIADAMNGVGDAEIALWDEDDGFYYDALHSPDGHQFPMKVRSLVGLIPLCAVSILEPETLELLPGFRQRTEWFIRNRRDLTQNIACMEKQGVGERRLLAITPPDKLRRIVQKMLDATEFLSPYGIRSVSKVHQSNPYILTVDGQQYRVDYEPAESSTAMFGGNSNWRGPVWFPINYLLLQSLQNFHNYFGDDFKVECPTSSGQMMTLKEVSIELAQRLTQIFLKDSFGRRPFYGGTEKFQTDPHWQDLILFNEYFHGENGAGIGASHQTGWTGLVAKLIQQCAENLL</sequence>
<dbReference type="PANTHER" id="PTHR10412">
    <property type="entry name" value="MANNOSYL-OLIGOSACCHARIDE GLUCOSIDASE"/>
    <property type="match status" value="1"/>
</dbReference>
<comment type="caution">
    <text evidence="2">The sequence shown here is derived from an EMBL/GenBank/DDBJ whole genome shotgun (WGS) entry which is preliminary data.</text>
</comment>
<dbReference type="RefSeq" id="WP_208349964.1">
    <property type="nucleotide sequence ID" value="NZ_JAALHA020000001.1"/>
</dbReference>
<dbReference type="SUPFAM" id="SSF48208">
    <property type="entry name" value="Six-hairpin glycosidases"/>
    <property type="match status" value="1"/>
</dbReference>
<dbReference type="AlphaFoldDB" id="A0AAP5M7A5"/>
<dbReference type="InterPro" id="IPR012341">
    <property type="entry name" value="6hp_glycosidase-like_sf"/>
</dbReference>
<feature type="domain" description="Mannosylglycerate hydrolase MGH1-like glycoside hydrolase" evidence="1">
    <location>
        <begin position="696"/>
        <end position="864"/>
    </location>
</feature>
<accession>A0AAP5M7A5</accession>
<name>A0AAP5M7A5_9CYAN</name>
<dbReference type="GO" id="GO:0009311">
    <property type="term" value="P:oligosaccharide metabolic process"/>
    <property type="evidence" value="ECO:0007669"/>
    <property type="project" value="InterPro"/>
</dbReference>
<reference evidence="3" key="1">
    <citation type="journal article" date="2021" name="Science">
        <title>Hunting the eagle killer: A cyanobacterial neurotoxin causes vacuolar myelinopathy.</title>
        <authorList>
            <person name="Breinlinger S."/>
            <person name="Phillips T.J."/>
            <person name="Haram B.N."/>
            <person name="Mares J."/>
            <person name="Martinez Yerena J.A."/>
            <person name="Hrouzek P."/>
            <person name="Sobotka R."/>
            <person name="Henderson W.M."/>
            <person name="Schmieder P."/>
            <person name="Williams S.M."/>
            <person name="Lauderdale J.D."/>
            <person name="Wilde H.D."/>
            <person name="Gerrin W."/>
            <person name="Kust A."/>
            <person name="Washington J.W."/>
            <person name="Wagner C."/>
            <person name="Geier B."/>
            <person name="Liebeke M."/>
            <person name="Enke H."/>
            <person name="Niedermeyer T.H.J."/>
            <person name="Wilde S.B."/>
        </authorList>
    </citation>
    <scope>NUCLEOTIDE SEQUENCE [LARGE SCALE GENOMIC DNA]</scope>
    <source>
        <strain evidence="3">Thurmond2011</strain>
    </source>
</reference>
<evidence type="ECO:0000313" key="2">
    <source>
        <dbReference type="EMBL" id="MDR9893492.1"/>
    </source>
</evidence>
<dbReference type="EMBL" id="JAALHA020000001">
    <property type="protein sequence ID" value="MDR9893492.1"/>
    <property type="molecule type" value="Genomic_DNA"/>
</dbReference>
<evidence type="ECO:0000259" key="1">
    <source>
        <dbReference type="Pfam" id="PF22422"/>
    </source>
</evidence>
<dbReference type="InterPro" id="IPR054491">
    <property type="entry name" value="MGH1-like_GH"/>
</dbReference>
<dbReference type="Gene3D" id="1.50.10.10">
    <property type="match status" value="1"/>
</dbReference>
<dbReference type="PANTHER" id="PTHR10412:SF10">
    <property type="entry name" value="GLYCOSYL HYDROLASE FAMILY 63 C-TERMINAL DOMAIN-CONTAINING PROTEIN"/>
    <property type="match status" value="1"/>
</dbReference>
<dbReference type="GO" id="GO:0004573">
    <property type="term" value="F:Glc3Man9GlcNAc2 oligosaccharide glucosidase activity"/>
    <property type="evidence" value="ECO:0007669"/>
    <property type="project" value="InterPro"/>
</dbReference>
<feature type="domain" description="Mannosylglycerate hydrolase MGH1-like glycoside hydrolase" evidence="1">
    <location>
        <begin position="423"/>
        <end position="647"/>
    </location>
</feature>
<dbReference type="Pfam" id="PF22422">
    <property type="entry name" value="MGH1-like_GH"/>
    <property type="match status" value="2"/>
</dbReference>
<protein>
    <submittedName>
        <fullName evidence="2">Glucosidase</fullName>
    </submittedName>
</protein>